<keyword evidence="1" id="KW-0812">Transmembrane</keyword>
<dbReference type="EMBL" id="JARRAG010000002">
    <property type="protein sequence ID" value="MDG3006811.1"/>
    <property type="molecule type" value="Genomic_DNA"/>
</dbReference>
<keyword evidence="1" id="KW-0472">Membrane</keyword>
<accession>A0ABT6FGU1</accession>
<feature type="transmembrane region" description="Helical" evidence="1">
    <location>
        <begin position="179"/>
        <end position="200"/>
    </location>
</feature>
<keyword evidence="3" id="KW-1185">Reference proteome</keyword>
<comment type="caution">
    <text evidence="2">The sequence shown here is derived from an EMBL/GenBank/DDBJ whole genome shotgun (WGS) entry which is preliminary data.</text>
</comment>
<evidence type="ECO:0008006" key="4">
    <source>
        <dbReference type="Google" id="ProtNLM"/>
    </source>
</evidence>
<feature type="transmembrane region" description="Helical" evidence="1">
    <location>
        <begin position="456"/>
        <end position="475"/>
    </location>
</feature>
<organism evidence="2 3">
    <name type="scientific">Paludisphaera mucosa</name>
    <dbReference type="NCBI Taxonomy" id="3030827"/>
    <lineage>
        <taxon>Bacteria</taxon>
        <taxon>Pseudomonadati</taxon>
        <taxon>Planctomycetota</taxon>
        <taxon>Planctomycetia</taxon>
        <taxon>Isosphaerales</taxon>
        <taxon>Isosphaeraceae</taxon>
        <taxon>Paludisphaera</taxon>
    </lineage>
</organism>
<gene>
    <name evidence="2" type="ORF">PZE19_23825</name>
</gene>
<dbReference type="Proteomes" id="UP001216907">
    <property type="component" value="Unassembled WGS sequence"/>
</dbReference>
<feature type="transmembrane region" description="Helical" evidence="1">
    <location>
        <begin position="25"/>
        <end position="42"/>
    </location>
</feature>
<feature type="transmembrane region" description="Helical" evidence="1">
    <location>
        <begin position="322"/>
        <end position="339"/>
    </location>
</feature>
<feature type="transmembrane region" description="Helical" evidence="1">
    <location>
        <begin position="572"/>
        <end position="598"/>
    </location>
</feature>
<dbReference type="RefSeq" id="WP_277863102.1">
    <property type="nucleotide sequence ID" value="NZ_JARRAG010000002.1"/>
</dbReference>
<evidence type="ECO:0000313" key="3">
    <source>
        <dbReference type="Proteomes" id="UP001216907"/>
    </source>
</evidence>
<protein>
    <recommendedName>
        <fullName evidence="4">ABC-2 type transporter domain-containing protein</fullName>
    </recommendedName>
</protein>
<evidence type="ECO:0000313" key="2">
    <source>
        <dbReference type="EMBL" id="MDG3006811.1"/>
    </source>
</evidence>
<feature type="transmembrane region" description="Helical" evidence="1">
    <location>
        <begin position="394"/>
        <end position="415"/>
    </location>
</feature>
<name>A0ABT6FGU1_9BACT</name>
<feature type="transmembrane region" description="Helical" evidence="1">
    <location>
        <begin position="62"/>
        <end position="86"/>
    </location>
</feature>
<proteinExistence type="predicted"/>
<feature type="transmembrane region" description="Helical" evidence="1">
    <location>
        <begin position="514"/>
        <end position="535"/>
    </location>
</feature>
<reference evidence="2 3" key="1">
    <citation type="submission" date="2023-03" db="EMBL/GenBank/DDBJ databases">
        <title>Paludisphaera mucosa sp. nov. a novel planctomycete from northern fen.</title>
        <authorList>
            <person name="Ivanova A."/>
        </authorList>
    </citation>
    <scope>NUCLEOTIDE SEQUENCE [LARGE SCALE GENOMIC DNA]</scope>
    <source>
        <strain evidence="2 3">Pla2</strain>
    </source>
</reference>
<evidence type="ECO:0000256" key="1">
    <source>
        <dbReference type="SAM" id="Phobius"/>
    </source>
</evidence>
<feature type="transmembrane region" description="Helical" evidence="1">
    <location>
        <begin position="107"/>
        <end position="137"/>
    </location>
</feature>
<keyword evidence="1" id="KW-1133">Transmembrane helix</keyword>
<feature type="transmembrane region" description="Helical" evidence="1">
    <location>
        <begin position="240"/>
        <end position="260"/>
    </location>
</feature>
<sequence>MSLGMFLRREYVVSIGRGSLFRDRLLAAALTGSAVLACLLLWDWNRWDRTSIAGASSVGRVAFGLLVVVQVGFAVAFVLPTARAIASERDGRSLDDLLATRLSSSEIVLGVMAAGLFRFANALAATIPVSVLIVYLGGVDPRYALLAFAGSASTALLVAAMSVAASVESRTAGRAARSAFGLLYLWFVVPALLLTARGFLLPAVPDWLLTPLLWALDGGPLGPAGSGIGILPRPWGIVEAVARMAAIQVVVAGALTAWAIRRLRPVSRALYDLEGRIGLLQALRAASRSRPRRRLCGDDPVFWNEAFGQPTETRAGRAASRGVQFAGIGAIVVCTWWFAGPAFRELADRGYGPSAEAYRMPEMNPLPRVIAERLVVGTAVVPAPGRARLEFNLALRQFTALVALGFAISIFGFGVEGVARERRRDTWTGLLATPLSGRDIIRGKVLGALWKARSTAAVLLGLWTVGLAAGAVHPLGLAAALFWMGVSGPLYGMLGVSAGLRAEESKWPLNPAMWARSLAAFFGVSTLLTLVPMLLAGASLFTYEDVQAAARSGPFPPFDEPILRPWIGARTIGLACLGGTTALLVEAVLFAGTLTLAFDALVGRPARPREDAPAGAAS</sequence>
<feature type="transmembrane region" description="Helical" evidence="1">
    <location>
        <begin position="143"/>
        <end position="167"/>
    </location>
</feature>